<dbReference type="PROSITE" id="PS00022">
    <property type="entry name" value="EGF_1"/>
    <property type="match status" value="1"/>
</dbReference>
<reference evidence="3" key="1">
    <citation type="submission" date="2025-08" db="UniProtKB">
        <authorList>
            <consortium name="RefSeq"/>
        </authorList>
    </citation>
    <scope>IDENTIFICATION</scope>
    <source>
        <tissue evidence="3">Gonad</tissue>
    </source>
</reference>
<dbReference type="SUPFAM" id="SSF56436">
    <property type="entry name" value="C-type lectin-like"/>
    <property type="match status" value="1"/>
</dbReference>
<proteinExistence type="predicted"/>
<dbReference type="InterPro" id="IPR000742">
    <property type="entry name" value="EGF"/>
</dbReference>
<dbReference type="CDD" id="cd00037">
    <property type="entry name" value="CLECT"/>
    <property type="match status" value="1"/>
</dbReference>
<dbReference type="PANTHER" id="PTHR22801">
    <property type="entry name" value="LITHOSTATHINE"/>
    <property type="match status" value="1"/>
</dbReference>
<dbReference type="OrthoDB" id="6366227at2759"/>
<dbReference type="GeneID" id="109481567"/>
<sequence>MVTGPTTFICTCNHRYGGDVCQYACEDYFSGSEASRYAVYNNRCYWFSPTQYRSRRNYRKARADCVSRSSGRGATLALIKDADTQGFVEQYLRTVRAQGDYWIGLDDRQIEGRYVWNDGTVLGYRNWARTPRRRRGKDCAGVMASGKWDVYRCRQRKAYICQMPQVW</sequence>
<dbReference type="AlphaFoldDB" id="A0A6P5A087"/>
<name>A0A6P5A087_BRABE</name>
<dbReference type="PANTHER" id="PTHR22801:SF63">
    <property type="entry name" value="C-TYPE LECTIN DOMAIN-CONTAINING PROTEIN"/>
    <property type="match status" value="1"/>
</dbReference>
<evidence type="ECO:0000313" key="2">
    <source>
        <dbReference type="Proteomes" id="UP000515135"/>
    </source>
</evidence>
<dbReference type="PROSITE" id="PS50041">
    <property type="entry name" value="C_TYPE_LECTIN_2"/>
    <property type="match status" value="1"/>
</dbReference>
<protein>
    <submittedName>
        <fullName evidence="3">C-type lectin domain family 3 member A homolog</fullName>
    </submittedName>
</protein>
<dbReference type="RefSeq" id="XP_019639719.1">
    <property type="nucleotide sequence ID" value="XM_019784160.1"/>
</dbReference>
<dbReference type="Proteomes" id="UP000515135">
    <property type="component" value="Unplaced"/>
</dbReference>
<evidence type="ECO:0000259" key="1">
    <source>
        <dbReference type="PROSITE" id="PS50041"/>
    </source>
</evidence>
<dbReference type="Gene3D" id="3.10.100.10">
    <property type="entry name" value="Mannose-Binding Protein A, subunit A"/>
    <property type="match status" value="1"/>
</dbReference>
<gene>
    <name evidence="3" type="primary">LOC109481567</name>
</gene>
<dbReference type="SMART" id="SM00034">
    <property type="entry name" value="CLECT"/>
    <property type="match status" value="1"/>
</dbReference>
<keyword evidence="2" id="KW-1185">Reference proteome</keyword>
<dbReference type="InterPro" id="IPR001304">
    <property type="entry name" value="C-type_lectin-like"/>
</dbReference>
<dbReference type="InterPro" id="IPR050801">
    <property type="entry name" value="Ca-Dep_Lectins_ImmuneDev"/>
</dbReference>
<feature type="domain" description="C-type lectin" evidence="1">
    <location>
        <begin position="40"/>
        <end position="162"/>
    </location>
</feature>
<evidence type="ECO:0000313" key="3">
    <source>
        <dbReference type="RefSeq" id="XP_019639719.1"/>
    </source>
</evidence>
<organism evidence="2 3">
    <name type="scientific">Branchiostoma belcheri</name>
    <name type="common">Amphioxus</name>
    <dbReference type="NCBI Taxonomy" id="7741"/>
    <lineage>
        <taxon>Eukaryota</taxon>
        <taxon>Metazoa</taxon>
        <taxon>Chordata</taxon>
        <taxon>Cephalochordata</taxon>
        <taxon>Leptocardii</taxon>
        <taxon>Amphioxiformes</taxon>
        <taxon>Branchiostomatidae</taxon>
        <taxon>Branchiostoma</taxon>
    </lineage>
</organism>
<dbReference type="Pfam" id="PF00059">
    <property type="entry name" value="Lectin_C"/>
    <property type="match status" value="1"/>
</dbReference>
<dbReference type="InterPro" id="IPR016186">
    <property type="entry name" value="C-type_lectin-like/link_sf"/>
</dbReference>
<accession>A0A6P5A087</accession>
<dbReference type="InterPro" id="IPR016187">
    <property type="entry name" value="CTDL_fold"/>
</dbReference>
<dbReference type="KEGG" id="bbel:109481567"/>